<feature type="compositionally biased region" description="Low complexity" evidence="9">
    <location>
        <begin position="417"/>
        <end position="426"/>
    </location>
</feature>
<dbReference type="AlphaFoldDB" id="A0AAN6ZQI7"/>
<feature type="region of interest" description="Disordered" evidence="9">
    <location>
        <begin position="1"/>
        <end position="170"/>
    </location>
</feature>
<keyword evidence="11" id="KW-1185">Reference proteome</keyword>
<evidence type="ECO:0008006" key="12">
    <source>
        <dbReference type="Google" id="ProtNLM"/>
    </source>
</evidence>
<feature type="compositionally biased region" description="Polar residues" evidence="9">
    <location>
        <begin position="352"/>
        <end position="362"/>
    </location>
</feature>
<name>A0AAN6ZQI7_9PEZI</name>
<dbReference type="GeneID" id="87816322"/>
<comment type="subcellular location">
    <subcellularLocation>
        <location evidence="2">Cytoplasm</location>
    </subcellularLocation>
    <subcellularLocation>
        <location evidence="1">Nucleus</location>
    </subcellularLocation>
</comment>
<comment type="caution">
    <text evidence="10">The sequence shown here is derived from an EMBL/GenBank/DDBJ whole genome shotgun (WGS) entry which is preliminary data.</text>
</comment>
<dbReference type="InterPro" id="IPR013734">
    <property type="entry name" value="TF_Nrm1/Whi5"/>
</dbReference>
<feature type="compositionally biased region" description="Low complexity" evidence="9">
    <location>
        <begin position="149"/>
        <end position="161"/>
    </location>
</feature>
<evidence type="ECO:0000256" key="5">
    <source>
        <dbReference type="ARBA" id="ARBA00022491"/>
    </source>
</evidence>
<dbReference type="GO" id="GO:0005634">
    <property type="term" value="C:nucleus"/>
    <property type="evidence" value="ECO:0007669"/>
    <property type="project" value="UniProtKB-SubCell"/>
</dbReference>
<dbReference type="EMBL" id="MU853562">
    <property type="protein sequence ID" value="KAK4146334.1"/>
    <property type="molecule type" value="Genomic_DNA"/>
</dbReference>
<feature type="region of interest" description="Disordered" evidence="9">
    <location>
        <begin position="262"/>
        <end position="489"/>
    </location>
</feature>
<keyword evidence="5" id="KW-0678">Repressor</keyword>
<feature type="compositionally biased region" description="Basic and acidic residues" evidence="9">
    <location>
        <begin position="130"/>
        <end position="148"/>
    </location>
</feature>
<accession>A0AAN6ZQI7</accession>
<feature type="compositionally biased region" description="Basic residues" evidence="9">
    <location>
        <begin position="367"/>
        <end position="382"/>
    </location>
</feature>
<evidence type="ECO:0000313" key="11">
    <source>
        <dbReference type="Proteomes" id="UP001302676"/>
    </source>
</evidence>
<reference evidence="10" key="2">
    <citation type="submission" date="2023-05" db="EMBL/GenBank/DDBJ databases">
        <authorList>
            <consortium name="Lawrence Berkeley National Laboratory"/>
            <person name="Steindorff A."/>
            <person name="Hensen N."/>
            <person name="Bonometti L."/>
            <person name="Westerberg I."/>
            <person name="Brannstrom I.O."/>
            <person name="Guillou S."/>
            <person name="Cros-Aarteil S."/>
            <person name="Calhoun S."/>
            <person name="Haridas S."/>
            <person name="Kuo A."/>
            <person name="Mondo S."/>
            <person name="Pangilinan J."/>
            <person name="Riley R."/>
            <person name="Labutti K."/>
            <person name="Andreopoulos B."/>
            <person name="Lipzen A."/>
            <person name="Chen C."/>
            <person name="Yanf M."/>
            <person name="Daum C."/>
            <person name="Ng V."/>
            <person name="Clum A."/>
            <person name="Ohm R."/>
            <person name="Martin F."/>
            <person name="Silar P."/>
            <person name="Natvig D."/>
            <person name="Lalanne C."/>
            <person name="Gautier V."/>
            <person name="Ament-Velasquez S.L."/>
            <person name="Kruys A."/>
            <person name="Hutchinson M.I."/>
            <person name="Powell A.J."/>
            <person name="Barry K."/>
            <person name="Miller A.N."/>
            <person name="Grigoriev I.V."/>
            <person name="Debuchy R."/>
            <person name="Gladieux P."/>
            <person name="Thoren M.H."/>
            <person name="Johannesson H."/>
        </authorList>
    </citation>
    <scope>NUCLEOTIDE SEQUENCE</scope>
    <source>
        <strain evidence="10">CBS 141.50</strain>
    </source>
</reference>
<keyword evidence="8" id="KW-0539">Nucleus</keyword>
<feature type="compositionally biased region" description="Polar residues" evidence="9">
    <location>
        <begin position="275"/>
        <end position="289"/>
    </location>
</feature>
<proteinExistence type="inferred from homology"/>
<evidence type="ECO:0000256" key="9">
    <source>
        <dbReference type="SAM" id="MobiDB-lite"/>
    </source>
</evidence>
<sequence length="489" mass="53043">MNTASPTKRRVLGALDPNACSPNKMRRHEGKLLSSSMQQSPVKSKLFATPRQGTASPARGRALLSSTAANSTLVSGMENQGVSKAQEEERGSPTKKRRSPSLASTASVGSSRGVSARVDTLEEGLGGEPVAKRPCLENKDEVQPRRAESPPSSLSTAATAPIRDRSVSPDATSVFDNSIVDNSQATVITEPDIASLVPATAPVPVTLPASLSRPRMTREQARQKAEILRLRLGLASYKVRTNQTEVSLDALEARAAEIKRPARNSFSAHGRSESHGQQNAYPAPTSLSASFPPPGTASSSTTRGGRRPLPAAPVRRPSMGVERGPRLAAPSRSPRFAQSRPATIIRDEQRWTQKTQNRYTHQQPRDSHHRPVHCQPVHHHQRHQSEVLPKSHHNTTTRDMSAADPRIPPRPRRATDSADSLLSALSRPYHPDNGNNTSQRRVSFVGHDRYQGRHDGGRARDEGDREADRETDMEDRGGAASGLLSLARS</sequence>
<keyword evidence="4" id="KW-0963">Cytoplasm</keyword>
<organism evidence="10 11">
    <name type="scientific">Dichotomopilus funicola</name>
    <dbReference type="NCBI Taxonomy" id="1934379"/>
    <lineage>
        <taxon>Eukaryota</taxon>
        <taxon>Fungi</taxon>
        <taxon>Dikarya</taxon>
        <taxon>Ascomycota</taxon>
        <taxon>Pezizomycotina</taxon>
        <taxon>Sordariomycetes</taxon>
        <taxon>Sordariomycetidae</taxon>
        <taxon>Sordariales</taxon>
        <taxon>Chaetomiaceae</taxon>
        <taxon>Dichotomopilus</taxon>
    </lineage>
</organism>
<keyword evidence="6" id="KW-0805">Transcription regulation</keyword>
<feature type="compositionally biased region" description="Low complexity" evidence="9">
    <location>
        <begin position="103"/>
        <end position="118"/>
    </location>
</feature>
<feature type="compositionally biased region" description="Polar residues" evidence="9">
    <location>
        <begin position="33"/>
        <end position="42"/>
    </location>
</feature>
<evidence type="ECO:0000256" key="2">
    <source>
        <dbReference type="ARBA" id="ARBA00004496"/>
    </source>
</evidence>
<evidence type="ECO:0000313" key="10">
    <source>
        <dbReference type="EMBL" id="KAK4146334.1"/>
    </source>
</evidence>
<comment type="similarity">
    <text evidence="3">Belongs to the WHI5/NRM1 family.</text>
</comment>
<evidence type="ECO:0000256" key="7">
    <source>
        <dbReference type="ARBA" id="ARBA00023163"/>
    </source>
</evidence>
<reference evidence="10" key="1">
    <citation type="journal article" date="2023" name="Mol. Phylogenet. Evol.">
        <title>Genome-scale phylogeny and comparative genomics of the fungal order Sordariales.</title>
        <authorList>
            <person name="Hensen N."/>
            <person name="Bonometti L."/>
            <person name="Westerberg I."/>
            <person name="Brannstrom I.O."/>
            <person name="Guillou S."/>
            <person name="Cros-Aarteil S."/>
            <person name="Calhoun S."/>
            <person name="Haridas S."/>
            <person name="Kuo A."/>
            <person name="Mondo S."/>
            <person name="Pangilinan J."/>
            <person name="Riley R."/>
            <person name="LaButti K."/>
            <person name="Andreopoulos B."/>
            <person name="Lipzen A."/>
            <person name="Chen C."/>
            <person name="Yan M."/>
            <person name="Daum C."/>
            <person name="Ng V."/>
            <person name="Clum A."/>
            <person name="Steindorff A."/>
            <person name="Ohm R.A."/>
            <person name="Martin F."/>
            <person name="Silar P."/>
            <person name="Natvig D.O."/>
            <person name="Lalanne C."/>
            <person name="Gautier V."/>
            <person name="Ament-Velasquez S.L."/>
            <person name="Kruys A."/>
            <person name="Hutchinson M.I."/>
            <person name="Powell A.J."/>
            <person name="Barry K."/>
            <person name="Miller A.N."/>
            <person name="Grigoriev I.V."/>
            <person name="Debuchy R."/>
            <person name="Gladieux P."/>
            <person name="Hiltunen Thoren M."/>
            <person name="Johannesson H."/>
        </authorList>
    </citation>
    <scope>NUCLEOTIDE SEQUENCE</scope>
    <source>
        <strain evidence="10">CBS 141.50</strain>
    </source>
</reference>
<feature type="compositionally biased region" description="Low complexity" evidence="9">
    <location>
        <begin position="307"/>
        <end position="317"/>
    </location>
</feature>
<dbReference type="Proteomes" id="UP001302676">
    <property type="component" value="Unassembled WGS sequence"/>
</dbReference>
<evidence type="ECO:0000256" key="8">
    <source>
        <dbReference type="ARBA" id="ARBA00023242"/>
    </source>
</evidence>
<feature type="compositionally biased region" description="Basic and acidic residues" evidence="9">
    <location>
        <begin position="446"/>
        <end position="477"/>
    </location>
</feature>
<gene>
    <name evidence="10" type="ORF">C8A04DRAFT_25843</name>
</gene>
<protein>
    <recommendedName>
        <fullName evidence="12">Cyclin-dependent kinase</fullName>
    </recommendedName>
</protein>
<evidence type="ECO:0000256" key="6">
    <source>
        <dbReference type="ARBA" id="ARBA00023015"/>
    </source>
</evidence>
<dbReference type="GO" id="GO:0005737">
    <property type="term" value="C:cytoplasm"/>
    <property type="evidence" value="ECO:0007669"/>
    <property type="project" value="UniProtKB-SubCell"/>
</dbReference>
<keyword evidence="7" id="KW-0804">Transcription</keyword>
<feature type="compositionally biased region" description="Polar residues" evidence="9">
    <location>
        <begin position="64"/>
        <end position="83"/>
    </location>
</feature>
<dbReference type="RefSeq" id="XP_062639705.1">
    <property type="nucleotide sequence ID" value="XM_062779709.1"/>
</dbReference>
<evidence type="ECO:0000256" key="4">
    <source>
        <dbReference type="ARBA" id="ARBA00022490"/>
    </source>
</evidence>
<dbReference type="Pfam" id="PF08528">
    <property type="entry name" value="Whi5"/>
    <property type="match status" value="1"/>
</dbReference>
<evidence type="ECO:0000256" key="3">
    <source>
        <dbReference type="ARBA" id="ARBA00006922"/>
    </source>
</evidence>
<evidence type="ECO:0000256" key="1">
    <source>
        <dbReference type="ARBA" id="ARBA00004123"/>
    </source>
</evidence>